<feature type="compositionally biased region" description="Low complexity" evidence="1">
    <location>
        <begin position="166"/>
        <end position="178"/>
    </location>
</feature>
<dbReference type="AlphaFoldDB" id="A0A6S8D3X2"/>
<feature type="region of interest" description="Disordered" evidence="1">
    <location>
        <begin position="154"/>
        <end position="178"/>
    </location>
</feature>
<protein>
    <recommendedName>
        <fullName evidence="4">DM14 domain-containing protein</fullName>
    </recommendedName>
</protein>
<dbReference type="PANTHER" id="PTHR47553">
    <property type="entry name" value="MYOSIN-11"/>
    <property type="match status" value="1"/>
</dbReference>
<dbReference type="EMBL" id="HBIJ01014459">
    <property type="protein sequence ID" value="CAE0368937.1"/>
    <property type="molecule type" value="Transcribed_RNA"/>
</dbReference>
<evidence type="ECO:0000256" key="1">
    <source>
        <dbReference type="SAM" id="MobiDB-lite"/>
    </source>
</evidence>
<proteinExistence type="predicted"/>
<evidence type="ECO:0008006" key="4">
    <source>
        <dbReference type="Google" id="ProtNLM"/>
    </source>
</evidence>
<dbReference type="PANTHER" id="PTHR47553:SF1">
    <property type="entry name" value="RING_FYVE_PHD ZINC FINGER SUPERFAMILY PROTEIN"/>
    <property type="match status" value="1"/>
</dbReference>
<gene>
    <name evidence="2" type="ORF">ALAG00032_LOCUS9697</name>
    <name evidence="3" type="ORF">ALAG00032_LOCUS9700</name>
</gene>
<accession>A0A6S8D3X2</accession>
<sequence length="657" mass="71740">MMSEPEPIDFEAIAKLGIVDESALDTGEDLSNDPVLAAELAALMGGKSTGEKRATENLKAKVTELKRQALQLKRNGDAVGALAKLREAKELEAAPAQHKNAAMNALAEVAINTSSQADRTDDLLPIDVGIDDEDSELMAEMAALSGEKEIRKARGGIPPAPKKPALKPAPCEQEASSPSIQIPSEIIDLKKKALAFKRAGDLEKAMECLRQAKAIEAGDAALERVRIVTERQAAAATKNDTKHLWREFANAVDKAMREAVRDAKTRLSKGESEAAKEVTARARELKSTLEAVSANTFSEPPPSFHWIQVTAASRKVDINIEENQALLRIERLRFPADASTKLTKFRIEWEFAGGRADSRETNCELAKNHIILGFIDKPCQFQATLDAGIVAARRLLLTNESARMNIQERRRFEAARRAVAKFGRSKLIIRVFASSAGLFRHRESLVGSTYVRLEPLLNSASIQDTVKIRPDPDSTLLTKPGQVDIHIRLREPLQTPEIVQALCRNDIVIQGSLPSSITINATSDEETVATTPNSTTRKTPPDTECKNPLAPNLIVSDKVLDHEIAIAEKAAANGGDITANARRLALATTQQLLIAEVQSGKLTPSAYATRVQERRQADLLLATWLNSHDRKSDAARVLERIKLADSELAELREAGEI</sequence>
<evidence type="ECO:0000313" key="3">
    <source>
        <dbReference type="EMBL" id="CAE0368937.1"/>
    </source>
</evidence>
<reference evidence="3" key="1">
    <citation type="submission" date="2021-01" db="EMBL/GenBank/DDBJ databases">
        <authorList>
            <person name="Corre E."/>
            <person name="Pelletier E."/>
            <person name="Niang G."/>
            <person name="Scheremetjew M."/>
            <person name="Finn R."/>
            <person name="Kale V."/>
            <person name="Holt S."/>
            <person name="Cochrane G."/>
            <person name="Meng A."/>
            <person name="Brown T."/>
            <person name="Cohen L."/>
        </authorList>
    </citation>
    <scope>NUCLEOTIDE SEQUENCE</scope>
    <source>
        <strain evidence="3">CCMP1510</strain>
    </source>
</reference>
<dbReference type="EMBL" id="HBIJ01014456">
    <property type="protein sequence ID" value="CAE0368934.1"/>
    <property type="molecule type" value="Transcribed_RNA"/>
</dbReference>
<name>A0A6S8D3X2_9STRA</name>
<feature type="region of interest" description="Disordered" evidence="1">
    <location>
        <begin position="523"/>
        <end position="544"/>
    </location>
</feature>
<evidence type="ECO:0000313" key="2">
    <source>
        <dbReference type="EMBL" id="CAE0368934.1"/>
    </source>
</evidence>
<organism evidence="3">
    <name type="scientific">Aureoumbra lagunensis</name>
    <dbReference type="NCBI Taxonomy" id="44058"/>
    <lineage>
        <taxon>Eukaryota</taxon>
        <taxon>Sar</taxon>
        <taxon>Stramenopiles</taxon>
        <taxon>Ochrophyta</taxon>
        <taxon>Pelagophyceae</taxon>
        <taxon>Pelagomonadales</taxon>
        <taxon>Aureoumbra</taxon>
    </lineage>
</organism>
<feature type="compositionally biased region" description="Polar residues" evidence="1">
    <location>
        <begin position="523"/>
        <end position="538"/>
    </location>
</feature>